<dbReference type="Proteomes" id="UP000828390">
    <property type="component" value="Unassembled WGS sequence"/>
</dbReference>
<keyword evidence="2" id="KW-1185">Reference proteome</keyword>
<protein>
    <submittedName>
        <fullName evidence="1">Uncharacterized protein</fullName>
    </submittedName>
</protein>
<evidence type="ECO:0000313" key="1">
    <source>
        <dbReference type="EMBL" id="KAH3804427.1"/>
    </source>
</evidence>
<accession>A0A9D4JE35</accession>
<organism evidence="1 2">
    <name type="scientific">Dreissena polymorpha</name>
    <name type="common">Zebra mussel</name>
    <name type="synonym">Mytilus polymorpha</name>
    <dbReference type="NCBI Taxonomy" id="45954"/>
    <lineage>
        <taxon>Eukaryota</taxon>
        <taxon>Metazoa</taxon>
        <taxon>Spiralia</taxon>
        <taxon>Lophotrochozoa</taxon>
        <taxon>Mollusca</taxon>
        <taxon>Bivalvia</taxon>
        <taxon>Autobranchia</taxon>
        <taxon>Heteroconchia</taxon>
        <taxon>Euheterodonta</taxon>
        <taxon>Imparidentia</taxon>
        <taxon>Neoheterodontei</taxon>
        <taxon>Myida</taxon>
        <taxon>Dreissenoidea</taxon>
        <taxon>Dreissenidae</taxon>
        <taxon>Dreissena</taxon>
    </lineage>
</organism>
<reference evidence="1" key="2">
    <citation type="submission" date="2020-11" db="EMBL/GenBank/DDBJ databases">
        <authorList>
            <person name="McCartney M.A."/>
            <person name="Auch B."/>
            <person name="Kono T."/>
            <person name="Mallez S."/>
            <person name="Becker A."/>
            <person name="Gohl D.M."/>
            <person name="Silverstein K.A.T."/>
            <person name="Koren S."/>
            <person name="Bechman K.B."/>
            <person name="Herman A."/>
            <person name="Abrahante J.E."/>
            <person name="Garbe J."/>
        </authorList>
    </citation>
    <scope>NUCLEOTIDE SEQUENCE</scope>
    <source>
        <strain evidence="1">Duluth1</strain>
        <tissue evidence="1">Whole animal</tissue>
    </source>
</reference>
<gene>
    <name evidence="1" type="ORF">DPMN_132712</name>
</gene>
<proteinExistence type="predicted"/>
<name>A0A9D4JE35_DREPO</name>
<sequence length="110" mass="12794">MADNHPFIDRNVALKQNHQYYYQWSKFAHLRGEKCPAPGSNVFQPRGIIFELVQDIKGLNLLTKFYEDRTVNVASRVHITKNAPSLGSHVFQAKKYIFELIQDIIETNLF</sequence>
<dbReference type="AlphaFoldDB" id="A0A9D4JE35"/>
<reference evidence="1" key="1">
    <citation type="journal article" date="2019" name="bioRxiv">
        <title>The Genome of the Zebra Mussel, Dreissena polymorpha: A Resource for Invasive Species Research.</title>
        <authorList>
            <person name="McCartney M.A."/>
            <person name="Auch B."/>
            <person name="Kono T."/>
            <person name="Mallez S."/>
            <person name="Zhang Y."/>
            <person name="Obille A."/>
            <person name="Becker A."/>
            <person name="Abrahante J.E."/>
            <person name="Garbe J."/>
            <person name="Badalamenti J.P."/>
            <person name="Herman A."/>
            <person name="Mangelson H."/>
            <person name="Liachko I."/>
            <person name="Sullivan S."/>
            <person name="Sone E.D."/>
            <person name="Koren S."/>
            <person name="Silverstein K.A.T."/>
            <person name="Beckman K.B."/>
            <person name="Gohl D.M."/>
        </authorList>
    </citation>
    <scope>NUCLEOTIDE SEQUENCE</scope>
    <source>
        <strain evidence="1">Duluth1</strain>
        <tissue evidence="1">Whole animal</tissue>
    </source>
</reference>
<comment type="caution">
    <text evidence="1">The sequence shown here is derived from an EMBL/GenBank/DDBJ whole genome shotgun (WGS) entry which is preliminary data.</text>
</comment>
<dbReference type="EMBL" id="JAIWYP010000006">
    <property type="protein sequence ID" value="KAH3804427.1"/>
    <property type="molecule type" value="Genomic_DNA"/>
</dbReference>
<evidence type="ECO:0000313" key="2">
    <source>
        <dbReference type="Proteomes" id="UP000828390"/>
    </source>
</evidence>